<dbReference type="EMBL" id="WHJC01000104">
    <property type="protein sequence ID" value="MPQ43774.1"/>
    <property type="molecule type" value="Genomic_DNA"/>
</dbReference>
<dbReference type="InterPro" id="IPR023430">
    <property type="entry name" value="Pept_HybD-like_dom_sf"/>
</dbReference>
<dbReference type="Proteomes" id="UP000430345">
    <property type="component" value="Unassembled WGS sequence"/>
</dbReference>
<keyword evidence="1" id="KW-0645">Protease</keyword>
<dbReference type="GO" id="GO:0006508">
    <property type="term" value="P:proteolysis"/>
    <property type="evidence" value="ECO:0007669"/>
    <property type="project" value="UniProtKB-KW"/>
</dbReference>
<dbReference type="AlphaFoldDB" id="A0A6I1MLB3"/>
<name>A0A6I1MLB3_9CLOT</name>
<dbReference type="OrthoDB" id="9815953at2"/>
<dbReference type="NCBIfam" id="TIGR02841">
    <property type="entry name" value="spore_YyaC"/>
    <property type="match status" value="1"/>
</dbReference>
<evidence type="ECO:0000313" key="2">
    <source>
        <dbReference type="Proteomes" id="UP000430345"/>
    </source>
</evidence>
<accession>A0A6I1MLB3</accession>
<keyword evidence="2" id="KW-1185">Reference proteome</keyword>
<proteinExistence type="predicted"/>
<organism evidence="1 2">
    <name type="scientific">Clostridium tarantellae</name>
    <dbReference type="NCBI Taxonomy" id="39493"/>
    <lineage>
        <taxon>Bacteria</taxon>
        <taxon>Bacillati</taxon>
        <taxon>Bacillota</taxon>
        <taxon>Clostridia</taxon>
        <taxon>Eubacteriales</taxon>
        <taxon>Clostridiaceae</taxon>
        <taxon>Clostridium</taxon>
    </lineage>
</organism>
<keyword evidence="1" id="KW-0378">Hydrolase</keyword>
<protein>
    <submittedName>
        <fullName evidence="1">Spore protease YyaC</fullName>
    </submittedName>
</protein>
<dbReference type="InterPro" id="IPR009665">
    <property type="entry name" value="YyaC"/>
</dbReference>
<dbReference type="GO" id="GO:0008233">
    <property type="term" value="F:peptidase activity"/>
    <property type="evidence" value="ECO:0007669"/>
    <property type="project" value="UniProtKB-KW"/>
</dbReference>
<dbReference type="Pfam" id="PF06866">
    <property type="entry name" value="DUF1256"/>
    <property type="match status" value="1"/>
</dbReference>
<dbReference type="RefSeq" id="WP_152889595.1">
    <property type="nucleotide sequence ID" value="NZ_WHJC01000104.1"/>
</dbReference>
<sequence length="198" mass="22048">MDNSLYIDSLNSKSIFLIRDYLINELSTVIKDNRPIVFFCVGSDRSTGDSLGPLIGEKLKSFSKNNLYIYGTLENPIHAQNILDTLSYIKNTHKKAYIISIDAALGSIDKVGKILIEKKPLHPGLALNKNLPSIGDLSILGFVNISSNLEFMVLQNTRLYTVMNLANTISHGIHHFILKTTGQKKSSCNIDKILEKIL</sequence>
<comment type="caution">
    <text evidence="1">The sequence shown here is derived from an EMBL/GenBank/DDBJ whole genome shotgun (WGS) entry which is preliminary data.</text>
</comment>
<evidence type="ECO:0000313" key="1">
    <source>
        <dbReference type="EMBL" id="MPQ43774.1"/>
    </source>
</evidence>
<dbReference type="SUPFAM" id="SSF53163">
    <property type="entry name" value="HybD-like"/>
    <property type="match status" value="1"/>
</dbReference>
<reference evidence="1 2" key="1">
    <citation type="submission" date="2019-10" db="EMBL/GenBank/DDBJ databases">
        <title>The Genome Sequence of Clostridium tarantellae Isolated from Fish Brain.</title>
        <authorList>
            <person name="Bano L."/>
            <person name="Kiel M."/>
            <person name="Sales G."/>
            <person name="Doxey A.C."/>
            <person name="Mansfield M.J."/>
            <person name="Schiavone M."/>
            <person name="Rossetto O."/>
            <person name="Pirazzini M."/>
            <person name="Dobrindt U."/>
            <person name="Montecucco C."/>
        </authorList>
    </citation>
    <scope>NUCLEOTIDE SEQUENCE [LARGE SCALE GENOMIC DNA]</scope>
    <source>
        <strain evidence="1 2">DSM 3997</strain>
    </source>
</reference>
<gene>
    <name evidence="1" type="primary">yyaC</name>
    <name evidence="1" type="ORF">GBZ86_08385</name>
</gene>